<sequence>MKCSRLREVCILERVMKIVAFIISANNYDFRDRSYHMF</sequence>
<organism evidence="1">
    <name type="scientific">Rhizophora mucronata</name>
    <name type="common">Asiatic mangrove</name>
    <dbReference type="NCBI Taxonomy" id="61149"/>
    <lineage>
        <taxon>Eukaryota</taxon>
        <taxon>Viridiplantae</taxon>
        <taxon>Streptophyta</taxon>
        <taxon>Embryophyta</taxon>
        <taxon>Tracheophyta</taxon>
        <taxon>Spermatophyta</taxon>
        <taxon>Magnoliopsida</taxon>
        <taxon>eudicotyledons</taxon>
        <taxon>Gunneridae</taxon>
        <taxon>Pentapetalae</taxon>
        <taxon>rosids</taxon>
        <taxon>fabids</taxon>
        <taxon>Malpighiales</taxon>
        <taxon>Rhizophoraceae</taxon>
        <taxon>Rhizophora</taxon>
    </lineage>
</organism>
<reference evidence="1" key="1">
    <citation type="submission" date="2018-02" db="EMBL/GenBank/DDBJ databases">
        <title>Rhizophora mucronata_Transcriptome.</title>
        <authorList>
            <person name="Meera S.P."/>
            <person name="Sreeshan A."/>
            <person name="Augustine A."/>
        </authorList>
    </citation>
    <scope>NUCLEOTIDE SEQUENCE</scope>
    <source>
        <tissue evidence="1">Leaf</tissue>
    </source>
</reference>
<protein>
    <submittedName>
        <fullName evidence="1">Uncharacterized protein</fullName>
    </submittedName>
</protein>
<proteinExistence type="predicted"/>
<accession>A0A2P2P4K7</accession>
<dbReference type="EMBL" id="GGEC01069077">
    <property type="protein sequence ID" value="MBX49561.1"/>
    <property type="molecule type" value="Transcribed_RNA"/>
</dbReference>
<evidence type="ECO:0000313" key="1">
    <source>
        <dbReference type="EMBL" id="MBX49561.1"/>
    </source>
</evidence>
<dbReference type="AlphaFoldDB" id="A0A2P2P4K7"/>
<name>A0A2P2P4K7_RHIMU</name>